<dbReference type="SUPFAM" id="SSF53756">
    <property type="entry name" value="UDP-Glycosyltransferase/glycogen phosphorylase"/>
    <property type="match status" value="1"/>
</dbReference>
<keyword evidence="2 3" id="KW-0808">Transferase</keyword>
<dbReference type="Pfam" id="PF13692">
    <property type="entry name" value="Glyco_trans_1_4"/>
    <property type="match status" value="1"/>
</dbReference>
<dbReference type="EMBL" id="PVTM01000021">
    <property type="protein sequence ID" value="PRY67386.1"/>
    <property type="molecule type" value="Genomic_DNA"/>
</dbReference>
<gene>
    <name evidence="3" type="ORF">BCL64_12126</name>
</gene>
<dbReference type="GO" id="GO:0016757">
    <property type="term" value="F:glycosyltransferase activity"/>
    <property type="evidence" value="ECO:0007669"/>
    <property type="project" value="UniProtKB-KW"/>
</dbReference>
<sequence>MNVALLSKYSRLGASTRLRSLQFLPSLQQAGIHVTPHALFDDDYLKRLYAGKGRSLSDVVRRYTHRARELRRLKQAELIWLEKEALPYVPYWLEQGLMPRGVPYVVDYDDALFHQYDLSSRRLVRRLLGNKIDKVMAGASAVICGNDYLAERARQAGARRIERLPTVVDASRYSVTDNAPSSVEESLVIGWIGSPSTQQYVLELKPELEALHREQQTRLVLVGAQPALADQFGELPVEVVPWSEETEAQAIAGFDIGIMPLPDGPWERGKCGYKLIQYMAAGKPVVASAVGVNVEIVEGWRCGRLADGPAQWHEALSTLLADAPERHALGVKGRQAVEQHYSLQAQAPRLAEILRSAAREG</sequence>
<dbReference type="PANTHER" id="PTHR12526:SF510">
    <property type="entry name" value="D-INOSITOL 3-PHOSPHATE GLYCOSYLTRANSFERASE"/>
    <property type="match status" value="1"/>
</dbReference>
<dbReference type="AlphaFoldDB" id="A0A2T0VB19"/>
<dbReference type="Gene3D" id="3.40.50.2000">
    <property type="entry name" value="Glycogen Phosphorylase B"/>
    <property type="match status" value="2"/>
</dbReference>
<accession>A0A2T0VB19</accession>
<keyword evidence="4" id="KW-1185">Reference proteome</keyword>
<name>A0A2T0VB19_9GAMM</name>
<evidence type="ECO:0000313" key="4">
    <source>
        <dbReference type="Proteomes" id="UP000239896"/>
    </source>
</evidence>
<dbReference type="Proteomes" id="UP000239896">
    <property type="component" value="Unassembled WGS sequence"/>
</dbReference>
<dbReference type="PANTHER" id="PTHR12526">
    <property type="entry name" value="GLYCOSYLTRANSFERASE"/>
    <property type="match status" value="1"/>
</dbReference>
<evidence type="ECO:0000313" key="3">
    <source>
        <dbReference type="EMBL" id="PRY67386.1"/>
    </source>
</evidence>
<dbReference type="CDD" id="cd03801">
    <property type="entry name" value="GT4_PimA-like"/>
    <property type="match status" value="1"/>
</dbReference>
<keyword evidence="1" id="KW-0328">Glycosyltransferase</keyword>
<reference evidence="3 4" key="1">
    <citation type="submission" date="2018-03" db="EMBL/GenBank/DDBJ databases">
        <title>Comparative analysis of microorganisms from saline springs in Andes Mountain Range, Colombia.</title>
        <authorList>
            <person name="Rubin E."/>
        </authorList>
    </citation>
    <scope>NUCLEOTIDE SEQUENCE [LARGE SCALE GENOMIC DNA]</scope>
    <source>
        <strain evidence="3 4">USBA 854</strain>
    </source>
</reference>
<evidence type="ECO:0000256" key="1">
    <source>
        <dbReference type="ARBA" id="ARBA00022676"/>
    </source>
</evidence>
<dbReference type="RefSeq" id="WP_106232422.1">
    <property type="nucleotide sequence ID" value="NZ_PVTM01000021.1"/>
</dbReference>
<protein>
    <submittedName>
        <fullName evidence="3">Glycosyltransferase involved in cell wall biosynthesis</fullName>
    </submittedName>
</protein>
<organism evidence="3 4">
    <name type="scientific">Halomonas ventosae</name>
    <dbReference type="NCBI Taxonomy" id="229007"/>
    <lineage>
        <taxon>Bacteria</taxon>
        <taxon>Pseudomonadati</taxon>
        <taxon>Pseudomonadota</taxon>
        <taxon>Gammaproteobacteria</taxon>
        <taxon>Oceanospirillales</taxon>
        <taxon>Halomonadaceae</taxon>
        <taxon>Halomonas</taxon>
    </lineage>
</organism>
<proteinExistence type="predicted"/>
<comment type="caution">
    <text evidence="3">The sequence shown here is derived from an EMBL/GenBank/DDBJ whole genome shotgun (WGS) entry which is preliminary data.</text>
</comment>
<evidence type="ECO:0000256" key="2">
    <source>
        <dbReference type="ARBA" id="ARBA00022679"/>
    </source>
</evidence>